<dbReference type="PANTHER" id="PTHR42973">
    <property type="entry name" value="BINDING OXIDOREDUCTASE, PUTATIVE (AFU_ORTHOLOGUE AFUA_1G17690)-RELATED"/>
    <property type="match status" value="1"/>
</dbReference>
<evidence type="ECO:0000256" key="1">
    <source>
        <dbReference type="ARBA" id="ARBA00005466"/>
    </source>
</evidence>
<dbReference type="GO" id="GO:0016491">
    <property type="term" value="F:oxidoreductase activity"/>
    <property type="evidence" value="ECO:0007669"/>
    <property type="project" value="UniProtKB-KW"/>
</dbReference>
<sequence length="495" mass="52937">MNLVRQIRFLQVLIAVATGSKVDSACNLLHSLLSDKVVFPGSGPYNESIGSYAYAGARVLPTCVAAPASTADVSLIVKTLGECDSVPFAIRSGGHSSNKGFANAENGITIDLRAIDEVQLSEHDGTVSIGAGALSQPVYDAVEPKGLSVQAGRIGDVGVGGLITNGGVSFFSPERGWICDDVTNFEVVLASGDVVNANATFHPDLFVALKGGGNNFGVVTRFDLKIFPHGPLWGGLVVFPLADDVVKQLLDAFTEIKDPKNFDPHIAGWVLFQYGSEPNAVASTGMYYTRPEAVNESLARTLTDIKPQLYDTLRNDTAGAFAKELTAGSGASKFHRHWAAITIAISPTILSRIRTFWNETSISLVADFPTANLLTSYVLQSMPPVPSTPNSLGFPPDSHPERNLISVEVILDFEDGAAAERLVSASKEMVKGIEGIAQEEGALRSFKYANYAGAWQDVLGGYGEESVRLMREVSKKYDPEGVFQRQVKGGFKLFA</sequence>
<feature type="signal peptide" evidence="5">
    <location>
        <begin position="1"/>
        <end position="19"/>
    </location>
</feature>
<protein>
    <submittedName>
        <fullName evidence="7">FAD-binding domain-containing protein</fullName>
    </submittedName>
</protein>
<gene>
    <name evidence="7" type="ORF">BU26DRAFT_437659</name>
</gene>
<dbReference type="AlphaFoldDB" id="A0A6A6HXS0"/>
<proteinExistence type="inferred from homology"/>
<feature type="domain" description="FAD-binding PCMH-type" evidence="6">
    <location>
        <begin position="57"/>
        <end position="229"/>
    </location>
</feature>
<dbReference type="InterPro" id="IPR050416">
    <property type="entry name" value="FAD-linked_Oxidoreductase"/>
</dbReference>
<dbReference type="EMBL" id="ML987206">
    <property type="protein sequence ID" value="KAF2243014.1"/>
    <property type="molecule type" value="Genomic_DNA"/>
</dbReference>
<dbReference type="InterPro" id="IPR036318">
    <property type="entry name" value="FAD-bd_PCMH-like_sf"/>
</dbReference>
<comment type="similarity">
    <text evidence="1">Belongs to the oxygen-dependent FAD-linked oxidoreductase family.</text>
</comment>
<evidence type="ECO:0000256" key="3">
    <source>
        <dbReference type="ARBA" id="ARBA00022827"/>
    </source>
</evidence>
<dbReference type="PANTHER" id="PTHR42973:SF13">
    <property type="entry name" value="FAD-BINDING PCMH-TYPE DOMAIN-CONTAINING PROTEIN"/>
    <property type="match status" value="1"/>
</dbReference>
<keyword evidence="2" id="KW-0285">Flavoprotein</keyword>
<keyword evidence="8" id="KW-1185">Reference proteome</keyword>
<organism evidence="7 8">
    <name type="scientific">Trematosphaeria pertusa</name>
    <dbReference type="NCBI Taxonomy" id="390896"/>
    <lineage>
        <taxon>Eukaryota</taxon>
        <taxon>Fungi</taxon>
        <taxon>Dikarya</taxon>
        <taxon>Ascomycota</taxon>
        <taxon>Pezizomycotina</taxon>
        <taxon>Dothideomycetes</taxon>
        <taxon>Pleosporomycetidae</taxon>
        <taxon>Pleosporales</taxon>
        <taxon>Massarineae</taxon>
        <taxon>Trematosphaeriaceae</taxon>
        <taxon>Trematosphaeria</taxon>
    </lineage>
</organism>
<reference evidence="7" key="1">
    <citation type="journal article" date="2020" name="Stud. Mycol.">
        <title>101 Dothideomycetes genomes: a test case for predicting lifestyles and emergence of pathogens.</title>
        <authorList>
            <person name="Haridas S."/>
            <person name="Albert R."/>
            <person name="Binder M."/>
            <person name="Bloem J."/>
            <person name="Labutti K."/>
            <person name="Salamov A."/>
            <person name="Andreopoulos B."/>
            <person name="Baker S."/>
            <person name="Barry K."/>
            <person name="Bills G."/>
            <person name="Bluhm B."/>
            <person name="Cannon C."/>
            <person name="Castanera R."/>
            <person name="Culley D."/>
            <person name="Daum C."/>
            <person name="Ezra D."/>
            <person name="Gonzalez J."/>
            <person name="Henrissat B."/>
            <person name="Kuo A."/>
            <person name="Liang C."/>
            <person name="Lipzen A."/>
            <person name="Lutzoni F."/>
            <person name="Magnuson J."/>
            <person name="Mondo S."/>
            <person name="Nolan M."/>
            <person name="Ohm R."/>
            <person name="Pangilinan J."/>
            <person name="Park H.-J."/>
            <person name="Ramirez L."/>
            <person name="Alfaro M."/>
            <person name="Sun H."/>
            <person name="Tritt A."/>
            <person name="Yoshinaga Y."/>
            <person name="Zwiers L.-H."/>
            <person name="Turgeon B."/>
            <person name="Goodwin S."/>
            <person name="Spatafora J."/>
            <person name="Crous P."/>
            <person name="Grigoriev I."/>
        </authorList>
    </citation>
    <scope>NUCLEOTIDE SEQUENCE</scope>
    <source>
        <strain evidence="7">CBS 122368</strain>
    </source>
</reference>
<dbReference type="InterPro" id="IPR006094">
    <property type="entry name" value="Oxid_FAD_bind_N"/>
</dbReference>
<name>A0A6A6HXS0_9PLEO</name>
<dbReference type="Gene3D" id="3.30.465.10">
    <property type="match status" value="1"/>
</dbReference>
<keyword evidence="4" id="KW-0560">Oxidoreductase</keyword>
<dbReference type="GeneID" id="54577581"/>
<feature type="chain" id="PRO_5025374499" evidence="5">
    <location>
        <begin position="20"/>
        <end position="495"/>
    </location>
</feature>
<dbReference type="GO" id="GO:0071949">
    <property type="term" value="F:FAD binding"/>
    <property type="evidence" value="ECO:0007669"/>
    <property type="project" value="InterPro"/>
</dbReference>
<dbReference type="SUPFAM" id="SSF56176">
    <property type="entry name" value="FAD-binding/transporter-associated domain-like"/>
    <property type="match status" value="1"/>
</dbReference>
<evidence type="ECO:0000313" key="7">
    <source>
        <dbReference type="EMBL" id="KAF2243014.1"/>
    </source>
</evidence>
<dbReference type="PROSITE" id="PS51387">
    <property type="entry name" value="FAD_PCMH"/>
    <property type="match status" value="1"/>
</dbReference>
<keyword evidence="3" id="KW-0274">FAD</keyword>
<evidence type="ECO:0000259" key="6">
    <source>
        <dbReference type="PROSITE" id="PS51387"/>
    </source>
</evidence>
<accession>A0A6A6HXS0</accession>
<dbReference type="Proteomes" id="UP000800094">
    <property type="component" value="Unassembled WGS sequence"/>
</dbReference>
<dbReference type="InterPro" id="IPR016169">
    <property type="entry name" value="FAD-bd_PCMH_sub2"/>
</dbReference>
<dbReference type="RefSeq" id="XP_033678018.1">
    <property type="nucleotide sequence ID" value="XM_033824251.1"/>
</dbReference>
<dbReference type="Pfam" id="PF01565">
    <property type="entry name" value="FAD_binding_4"/>
    <property type="match status" value="1"/>
</dbReference>
<evidence type="ECO:0000256" key="2">
    <source>
        <dbReference type="ARBA" id="ARBA00022630"/>
    </source>
</evidence>
<dbReference type="InterPro" id="IPR016166">
    <property type="entry name" value="FAD-bd_PCMH"/>
</dbReference>
<keyword evidence="5" id="KW-0732">Signal</keyword>
<evidence type="ECO:0000256" key="5">
    <source>
        <dbReference type="SAM" id="SignalP"/>
    </source>
</evidence>
<dbReference type="OrthoDB" id="2151789at2759"/>
<evidence type="ECO:0000256" key="4">
    <source>
        <dbReference type="ARBA" id="ARBA00023002"/>
    </source>
</evidence>
<evidence type="ECO:0000313" key="8">
    <source>
        <dbReference type="Proteomes" id="UP000800094"/>
    </source>
</evidence>